<organism evidence="2">
    <name type="scientific">uncultured Aureispira sp</name>
    <dbReference type="NCBI Taxonomy" id="1331704"/>
    <lineage>
        <taxon>Bacteria</taxon>
        <taxon>Pseudomonadati</taxon>
        <taxon>Bacteroidota</taxon>
        <taxon>Saprospiria</taxon>
        <taxon>Saprospirales</taxon>
        <taxon>Saprospiraceae</taxon>
        <taxon>Aureispira</taxon>
        <taxon>environmental samples</taxon>
    </lineage>
</organism>
<evidence type="ECO:0000313" key="2">
    <source>
        <dbReference type="EMBL" id="CAA6808824.1"/>
    </source>
</evidence>
<dbReference type="InterPro" id="IPR050553">
    <property type="entry name" value="Thioredoxin_ResA/DsbE_sf"/>
</dbReference>
<dbReference type="InterPro" id="IPR013766">
    <property type="entry name" value="Thioredoxin_domain"/>
</dbReference>
<gene>
    <name evidence="2" type="ORF">HELGO_WM35640</name>
</gene>
<dbReference type="GO" id="GO:0016491">
    <property type="term" value="F:oxidoreductase activity"/>
    <property type="evidence" value="ECO:0007669"/>
    <property type="project" value="InterPro"/>
</dbReference>
<dbReference type="EMBL" id="CACVAQ010000146">
    <property type="protein sequence ID" value="CAA6808824.1"/>
    <property type="molecule type" value="Genomic_DNA"/>
</dbReference>
<name>A0A6S6SVL3_9BACT</name>
<dbReference type="PROSITE" id="PS51352">
    <property type="entry name" value="THIOREDOXIN_2"/>
    <property type="match status" value="1"/>
</dbReference>
<dbReference type="AlphaFoldDB" id="A0A6S6SVL3"/>
<dbReference type="InterPro" id="IPR036249">
    <property type="entry name" value="Thioredoxin-like_sf"/>
</dbReference>
<dbReference type="PANTHER" id="PTHR42852:SF17">
    <property type="entry name" value="THIOREDOXIN-LIKE PROTEIN HI_1115"/>
    <property type="match status" value="1"/>
</dbReference>
<accession>A0A6S6SVL3</accession>
<dbReference type="SUPFAM" id="SSF52833">
    <property type="entry name" value="Thioredoxin-like"/>
    <property type="match status" value="1"/>
</dbReference>
<dbReference type="CDD" id="cd02966">
    <property type="entry name" value="TlpA_like_family"/>
    <property type="match status" value="1"/>
</dbReference>
<protein>
    <recommendedName>
        <fullName evidence="1">Thioredoxin domain-containing protein</fullName>
    </recommendedName>
</protein>
<dbReference type="InterPro" id="IPR000866">
    <property type="entry name" value="AhpC/TSA"/>
</dbReference>
<dbReference type="Gene3D" id="3.40.30.10">
    <property type="entry name" value="Glutaredoxin"/>
    <property type="match status" value="1"/>
</dbReference>
<dbReference type="PANTHER" id="PTHR42852">
    <property type="entry name" value="THIOL:DISULFIDE INTERCHANGE PROTEIN DSBE"/>
    <property type="match status" value="1"/>
</dbReference>
<sequence>MTLLKPQRFSATKSYERFLFIFTKHTRMKHFFYFTTFLLLGLYACTPPTTTVNLTPPSMIEPTIELTKGLWRGVLNIGNDANPLEIPFNFEVVNNQKIIIHNGEEQIEVTDINYDEKNNSFSIKMPVFGSEFKLVHHQDKWEGEWHNYNKKDYKIPFKAVHNNPVRFEGISPSKTAAQFKKRWKVTFSPDTEDSYPAIGLFKVLEDGTATGTFLTQTGDYRYLEGGLKGKELSLSCFDGAHAFLFKATLEEDGSLKGDFWSGKHWQEPWVATPNTSFELLPMDKLTYLKKGYDKLAFRFPSINGDTLSLEDNRFHGKATIVQITGSWCPNCMDETRLLVDLYKKYNPKGLEIIAIDYEATDDFEVFQKNVTRIKEHLGVDYPIVFGGPAKKSEAIKTLPMLNHIMSYPTAVFIDKNNKIREIHTGFSGPVTGDLYQQYVDKTILLVEEMIAE</sequence>
<feature type="domain" description="Thioredoxin" evidence="1">
    <location>
        <begin position="288"/>
        <end position="444"/>
    </location>
</feature>
<proteinExistence type="predicted"/>
<dbReference type="Pfam" id="PF00578">
    <property type="entry name" value="AhpC-TSA"/>
    <property type="match status" value="1"/>
</dbReference>
<reference evidence="2" key="1">
    <citation type="submission" date="2020-01" db="EMBL/GenBank/DDBJ databases">
        <authorList>
            <person name="Meier V. D."/>
            <person name="Meier V D."/>
        </authorList>
    </citation>
    <scope>NUCLEOTIDE SEQUENCE</scope>
    <source>
        <strain evidence="2">HLG_WM_MAG_10</strain>
    </source>
</reference>
<dbReference type="GO" id="GO:0016209">
    <property type="term" value="F:antioxidant activity"/>
    <property type="evidence" value="ECO:0007669"/>
    <property type="project" value="InterPro"/>
</dbReference>
<evidence type="ECO:0000259" key="1">
    <source>
        <dbReference type="PROSITE" id="PS51352"/>
    </source>
</evidence>